<evidence type="ECO:0000313" key="2">
    <source>
        <dbReference type="EMBL" id="MFD1003643.1"/>
    </source>
</evidence>
<organism evidence="2 3">
    <name type="scientific">Ohtaekwangia kribbensis</name>
    <dbReference type="NCBI Taxonomy" id="688913"/>
    <lineage>
        <taxon>Bacteria</taxon>
        <taxon>Pseudomonadati</taxon>
        <taxon>Bacteroidota</taxon>
        <taxon>Cytophagia</taxon>
        <taxon>Cytophagales</taxon>
        <taxon>Fulvivirgaceae</taxon>
        <taxon>Ohtaekwangia</taxon>
    </lineage>
</organism>
<protein>
    <submittedName>
        <fullName evidence="2">DUF4861 domain-containing protein</fullName>
    </submittedName>
</protein>
<feature type="signal peptide" evidence="1">
    <location>
        <begin position="1"/>
        <end position="18"/>
    </location>
</feature>
<evidence type="ECO:0000313" key="3">
    <source>
        <dbReference type="Proteomes" id="UP001597112"/>
    </source>
</evidence>
<dbReference type="InterPro" id="IPR032342">
    <property type="entry name" value="DUF4861"/>
</dbReference>
<dbReference type="RefSeq" id="WP_377586552.1">
    <property type="nucleotide sequence ID" value="NZ_JBHTKA010000016.1"/>
</dbReference>
<sequence>MKYSIILLSILLTGSLYAQTLEKDFPESFKVMITNTIKAPRENVLVVLSPDAIGEQTKKFNSKAFVVVSGGKEIPSQYNEHDQDNAGVVFVLDRLNASASSEVTVRFHPTATIPRSYTKKTQAELSHKVGGEWKNREYIGGNFKNVDFLQVPPEHKDHSWFIRYEGPGWESDKVGYRFYLDQRNATDVFGKTTPDMSLQLAGQDGFDSYHNMQPWGMDVMKVGKSLGVGSIGSVVNGAAIRVEKTDAVNCRITENGNVYSSILTNYMGWQIGDKKHDLHSRLSIHAGTRLTETILDVTNNPDNIATGIVKDNAAKLYTSKGDAKQWAYLATYGKQSLNSDDLGLAVLFKPSAVIEFTQDEFSNIVKLKPEQGKVIYYFLATWSGEPGGIKDEKQFLEYINKVAVELANPVKIEIMKK</sequence>
<keyword evidence="3" id="KW-1185">Reference proteome</keyword>
<feature type="chain" id="PRO_5046047076" evidence="1">
    <location>
        <begin position="19"/>
        <end position="417"/>
    </location>
</feature>
<keyword evidence="1" id="KW-0732">Signal</keyword>
<comment type="caution">
    <text evidence="2">The sequence shown here is derived from an EMBL/GenBank/DDBJ whole genome shotgun (WGS) entry which is preliminary data.</text>
</comment>
<dbReference type="EMBL" id="JBHTKA010000016">
    <property type="protein sequence ID" value="MFD1003643.1"/>
    <property type="molecule type" value="Genomic_DNA"/>
</dbReference>
<evidence type="ECO:0000256" key="1">
    <source>
        <dbReference type="SAM" id="SignalP"/>
    </source>
</evidence>
<dbReference type="Proteomes" id="UP001597112">
    <property type="component" value="Unassembled WGS sequence"/>
</dbReference>
<dbReference type="Pfam" id="PF16153">
    <property type="entry name" value="DUF4861"/>
    <property type="match status" value="1"/>
</dbReference>
<gene>
    <name evidence="2" type="ORF">ACFQ21_30235</name>
</gene>
<accession>A0ABW3KBP6</accession>
<name>A0ABW3KBP6_9BACT</name>
<reference evidence="3" key="1">
    <citation type="journal article" date="2019" name="Int. J. Syst. Evol. Microbiol.">
        <title>The Global Catalogue of Microorganisms (GCM) 10K type strain sequencing project: providing services to taxonomists for standard genome sequencing and annotation.</title>
        <authorList>
            <consortium name="The Broad Institute Genomics Platform"/>
            <consortium name="The Broad Institute Genome Sequencing Center for Infectious Disease"/>
            <person name="Wu L."/>
            <person name="Ma J."/>
        </authorList>
    </citation>
    <scope>NUCLEOTIDE SEQUENCE [LARGE SCALE GENOMIC DNA]</scope>
    <source>
        <strain evidence="3">CCUG 58938</strain>
    </source>
</reference>
<proteinExistence type="predicted"/>